<keyword evidence="1" id="KW-1133">Transmembrane helix</keyword>
<dbReference type="Proteomes" id="UP000727407">
    <property type="component" value="Unassembled WGS sequence"/>
</dbReference>
<name>A0A8J4UIM5_CLAMG</name>
<keyword evidence="1" id="KW-0812">Transmembrane</keyword>
<organism evidence="3 4">
    <name type="scientific">Clarias magur</name>
    <name type="common">Asian catfish</name>
    <name type="synonym">Macropteronotus magur</name>
    <dbReference type="NCBI Taxonomy" id="1594786"/>
    <lineage>
        <taxon>Eukaryota</taxon>
        <taxon>Metazoa</taxon>
        <taxon>Chordata</taxon>
        <taxon>Craniata</taxon>
        <taxon>Vertebrata</taxon>
        <taxon>Euteleostomi</taxon>
        <taxon>Actinopterygii</taxon>
        <taxon>Neopterygii</taxon>
        <taxon>Teleostei</taxon>
        <taxon>Ostariophysi</taxon>
        <taxon>Siluriformes</taxon>
        <taxon>Clariidae</taxon>
        <taxon>Clarias</taxon>
    </lineage>
</organism>
<dbReference type="Pfam" id="PF02225">
    <property type="entry name" value="PA"/>
    <property type="match status" value="1"/>
</dbReference>
<dbReference type="SUPFAM" id="SSF52025">
    <property type="entry name" value="PA domain"/>
    <property type="match status" value="1"/>
</dbReference>
<evidence type="ECO:0000256" key="1">
    <source>
        <dbReference type="SAM" id="Phobius"/>
    </source>
</evidence>
<sequence>AFGYVVLPNSDLLACQANTTFTIKNKPWIALIKRGNCTYTKKIKAAQRAGASAVVIYNLDGTGNETNTMSHADTMHIVAIMIGNGMGRNIKDLTEDGIEVFMKIEVANQHGPWNPFWIYIMSFIFFGITAIILGYFIFVVISRFYQNRQLQIQQRKLKKLAENAVAKLEVRTLRRTDP</sequence>
<keyword evidence="1" id="KW-0472">Membrane</keyword>
<gene>
    <name evidence="3" type="primary">rnf128</name>
    <name evidence="3" type="ORF">DAT39_002649</name>
</gene>
<feature type="non-terminal residue" evidence="3">
    <location>
        <position position="178"/>
    </location>
</feature>
<protein>
    <submittedName>
        <fullName evidence="3">RING finger protein</fullName>
    </submittedName>
</protein>
<accession>A0A8J4UIM5</accession>
<dbReference type="Gene3D" id="3.50.30.30">
    <property type="match status" value="1"/>
</dbReference>
<proteinExistence type="predicted"/>
<dbReference type="AlphaFoldDB" id="A0A8J4UIM5"/>
<evidence type="ECO:0000259" key="2">
    <source>
        <dbReference type="Pfam" id="PF02225"/>
    </source>
</evidence>
<reference evidence="3" key="1">
    <citation type="submission" date="2020-07" db="EMBL/GenBank/DDBJ databases">
        <title>Clarias magur genome sequencing, assembly and annotation.</title>
        <authorList>
            <person name="Kushwaha B."/>
            <person name="Kumar R."/>
            <person name="Das P."/>
            <person name="Joshi C.G."/>
            <person name="Kumar D."/>
            <person name="Nagpure N.S."/>
            <person name="Pandey M."/>
            <person name="Agarwal S."/>
            <person name="Srivastava S."/>
            <person name="Singh M."/>
            <person name="Sahoo L."/>
            <person name="Jayasankar P."/>
            <person name="Meher P.K."/>
            <person name="Koringa P.G."/>
            <person name="Iquebal M.A."/>
            <person name="Das S.P."/>
            <person name="Bit A."/>
            <person name="Patnaik S."/>
            <person name="Patel N."/>
            <person name="Shah T.M."/>
            <person name="Hinsu A."/>
            <person name="Jena J.K."/>
        </authorList>
    </citation>
    <scope>NUCLEOTIDE SEQUENCE</scope>
    <source>
        <strain evidence="3">CIFAMagur01</strain>
        <tissue evidence="3">Testis</tissue>
    </source>
</reference>
<feature type="transmembrane region" description="Helical" evidence="1">
    <location>
        <begin position="116"/>
        <end position="141"/>
    </location>
</feature>
<dbReference type="EMBL" id="QNUK01000020">
    <property type="protein sequence ID" value="KAF5907686.1"/>
    <property type="molecule type" value="Genomic_DNA"/>
</dbReference>
<keyword evidence="4" id="KW-1185">Reference proteome</keyword>
<dbReference type="InterPro" id="IPR003137">
    <property type="entry name" value="PA_domain"/>
</dbReference>
<dbReference type="CDD" id="cd02122">
    <property type="entry name" value="PA_GRAIL_like"/>
    <property type="match status" value="1"/>
</dbReference>
<evidence type="ECO:0000313" key="4">
    <source>
        <dbReference type="Proteomes" id="UP000727407"/>
    </source>
</evidence>
<comment type="caution">
    <text evidence="3">The sequence shown here is derived from an EMBL/GenBank/DDBJ whole genome shotgun (WGS) entry which is preliminary data.</text>
</comment>
<dbReference type="OrthoDB" id="5357315at2759"/>
<feature type="non-terminal residue" evidence="3">
    <location>
        <position position="1"/>
    </location>
</feature>
<dbReference type="InterPro" id="IPR046450">
    <property type="entry name" value="PA_dom_sf"/>
</dbReference>
<feature type="domain" description="PA" evidence="2">
    <location>
        <begin position="5"/>
        <end position="88"/>
    </location>
</feature>
<evidence type="ECO:0000313" key="3">
    <source>
        <dbReference type="EMBL" id="KAF5907686.1"/>
    </source>
</evidence>